<reference evidence="4" key="4">
    <citation type="submission" date="2013-11" db="EMBL/GenBank/DDBJ databases">
        <title>The Genome Sequence of Phytophthora parasitica IAC_01/95.</title>
        <authorList>
            <consortium name="The Broad Institute Genomics Platform"/>
            <person name="Russ C."/>
            <person name="Tyler B."/>
            <person name="Panabieres F."/>
            <person name="Shan W."/>
            <person name="Tripathy S."/>
            <person name="Grunwald N."/>
            <person name="Machado M."/>
            <person name="Johnson C.S."/>
            <person name="Arredondo F."/>
            <person name="Hong C."/>
            <person name="Coffey M."/>
            <person name="Young S.K."/>
            <person name="Zeng Q."/>
            <person name="Gargeya S."/>
            <person name="Fitzgerald M."/>
            <person name="Abouelleil A."/>
            <person name="Alvarado L."/>
            <person name="Chapman S.B."/>
            <person name="Gainer-Dewar J."/>
            <person name="Goldberg J."/>
            <person name="Griggs A."/>
            <person name="Gujja S."/>
            <person name="Hansen M."/>
            <person name="Howarth C."/>
            <person name="Imamovic A."/>
            <person name="Ireland A."/>
            <person name="Larimer J."/>
            <person name="McCowan C."/>
            <person name="Murphy C."/>
            <person name="Pearson M."/>
            <person name="Poon T.W."/>
            <person name="Priest M."/>
            <person name="Roberts A."/>
            <person name="Saif S."/>
            <person name="Shea T."/>
            <person name="Sykes S."/>
            <person name="Wortman J."/>
            <person name="Nusbaum C."/>
            <person name="Birren B."/>
        </authorList>
    </citation>
    <scope>NUCLEOTIDE SEQUENCE [LARGE SCALE GENOMIC DNA]</scope>
    <source>
        <strain evidence="4">IAC_01/95</strain>
    </source>
</reference>
<evidence type="ECO:0000313" key="4">
    <source>
        <dbReference type="EMBL" id="ETM52654.1"/>
    </source>
</evidence>
<dbReference type="Proteomes" id="UP000054423">
    <property type="component" value="Unassembled WGS sequence"/>
</dbReference>
<dbReference type="Proteomes" id="UP000054532">
    <property type="component" value="Unassembled WGS sequence"/>
</dbReference>
<protein>
    <submittedName>
        <fullName evidence="2">Uncharacterized protein</fullName>
    </submittedName>
</protein>
<dbReference type="EMBL" id="KI691585">
    <property type="protein sequence ID" value="ETM52654.1"/>
    <property type="molecule type" value="Genomic_DNA"/>
</dbReference>
<reference evidence="2 5" key="3">
    <citation type="submission" date="2013-11" db="EMBL/GenBank/DDBJ databases">
        <title>The Genome Sequence of Phytophthora parasitica CJ05E6.</title>
        <authorList>
            <consortium name="The Broad Institute Genomics Platform"/>
            <person name="Russ C."/>
            <person name="Tyler B."/>
            <person name="Panabieres F."/>
            <person name="Shan W."/>
            <person name="Tripathy S."/>
            <person name="Grunwald N."/>
            <person name="Machado M."/>
            <person name="Johnson C.S."/>
            <person name="Arredondo F."/>
            <person name="Hong C."/>
            <person name="Coffey M."/>
            <person name="Young S.K."/>
            <person name="Zeng Q."/>
            <person name="Gargeya S."/>
            <person name="Fitzgerald M."/>
            <person name="Abouelleil A."/>
            <person name="Alvarado L."/>
            <person name="Chapman S.B."/>
            <person name="Gainer-Dewar J."/>
            <person name="Goldberg J."/>
            <person name="Griggs A."/>
            <person name="Gujja S."/>
            <person name="Hansen M."/>
            <person name="Howarth C."/>
            <person name="Imamovic A."/>
            <person name="Ireland A."/>
            <person name="Larimer J."/>
            <person name="McCowan C."/>
            <person name="Murphy C."/>
            <person name="Pearson M."/>
            <person name="Poon T.W."/>
            <person name="Priest M."/>
            <person name="Roberts A."/>
            <person name="Saif S."/>
            <person name="Shea T."/>
            <person name="Sykes S."/>
            <person name="Wortman J."/>
            <person name="Nusbaum C."/>
            <person name="Birren B."/>
        </authorList>
    </citation>
    <scope>NUCLEOTIDE SEQUENCE [LARGE SCALE GENOMIC DNA]</scope>
    <source>
        <strain evidence="2 5">CJ05E6</strain>
    </source>
</reference>
<name>W2JKU0_PHYNI</name>
<dbReference type="Proteomes" id="UP000053236">
    <property type="component" value="Unassembled WGS sequence"/>
</dbReference>
<evidence type="ECO:0000313" key="1">
    <source>
        <dbReference type="EMBL" id="ETK92933.1"/>
    </source>
</evidence>
<evidence type="ECO:0000313" key="5">
    <source>
        <dbReference type="Proteomes" id="UP000053864"/>
    </source>
</evidence>
<organism evidence="2 5">
    <name type="scientific">Phytophthora nicotianae</name>
    <name type="common">Potato buckeye rot agent</name>
    <name type="synonym">Phytophthora parasitica</name>
    <dbReference type="NCBI Taxonomy" id="4792"/>
    <lineage>
        <taxon>Eukaryota</taxon>
        <taxon>Sar</taxon>
        <taxon>Stramenopiles</taxon>
        <taxon>Oomycota</taxon>
        <taxon>Peronosporomycetes</taxon>
        <taxon>Peronosporales</taxon>
        <taxon>Peronosporaceae</taxon>
        <taxon>Phytophthora</taxon>
    </lineage>
</organism>
<dbReference type="EMBL" id="KI685097">
    <property type="protein sequence ID" value="ETK92933.1"/>
    <property type="molecule type" value="Genomic_DNA"/>
</dbReference>
<reference evidence="3" key="1">
    <citation type="submission" date="2013-11" db="EMBL/GenBank/DDBJ databases">
        <title>The Genome Sequence of Phytophthora parasitica CHvinca01.</title>
        <authorList>
            <consortium name="The Broad Institute Genomics Platform"/>
            <person name="Russ C."/>
            <person name="Tyler B."/>
            <person name="Panabieres F."/>
            <person name="Shan W."/>
            <person name="Tripathy S."/>
            <person name="Grunwald N."/>
            <person name="Machado M."/>
            <person name="Johnson C.S."/>
            <person name="Arredondo F."/>
            <person name="Hong C."/>
            <person name="Coffey M."/>
            <person name="Young S.K."/>
            <person name="Zeng Q."/>
            <person name="Gargeya S."/>
            <person name="Fitzgerald M."/>
            <person name="Abouelleil A."/>
            <person name="Alvarado L."/>
            <person name="Chapman S.B."/>
            <person name="Gainer-Dewar J."/>
            <person name="Goldberg J."/>
            <person name="Griggs A."/>
            <person name="Gujja S."/>
            <person name="Hansen M."/>
            <person name="Howarth C."/>
            <person name="Imamovic A."/>
            <person name="Ireland A."/>
            <person name="Larimer J."/>
            <person name="McCowan C."/>
            <person name="Murphy C."/>
            <person name="Pearson M."/>
            <person name="Poon T.W."/>
            <person name="Priest M."/>
            <person name="Roberts A."/>
            <person name="Saif S."/>
            <person name="Shea T."/>
            <person name="Sykes S."/>
            <person name="Wortman J."/>
            <person name="Nusbaum C."/>
            <person name="Birren B."/>
        </authorList>
    </citation>
    <scope>NUCLEOTIDE SEQUENCE [LARGE SCALE GENOMIC DNA]</scope>
    <source>
        <strain evidence="3">CHvinca01</strain>
    </source>
</reference>
<accession>W2JKU0</accession>
<reference evidence="1" key="2">
    <citation type="submission" date="2013-11" db="EMBL/GenBank/DDBJ databases">
        <title>The Genome Sequence of Phytophthora parasitica CJ02B3.</title>
        <authorList>
            <consortium name="The Broad Institute Genomics Platform"/>
            <person name="Russ C."/>
            <person name="Tyler B."/>
            <person name="Panabieres F."/>
            <person name="Shan W."/>
            <person name="Tripathy S."/>
            <person name="Grunwald N."/>
            <person name="Machado M."/>
            <person name="Johnson C.S."/>
            <person name="Arredondo F."/>
            <person name="Hong C."/>
            <person name="Coffey M."/>
            <person name="Young S.K."/>
            <person name="Zeng Q."/>
            <person name="Gargeya S."/>
            <person name="Fitzgerald M."/>
            <person name="Abouelleil A."/>
            <person name="Alvarado L."/>
            <person name="Chapman S.B."/>
            <person name="Gainer-Dewar J."/>
            <person name="Goldberg J."/>
            <person name="Griggs A."/>
            <person name="Gujja S."/>
            <person name="Hansen M."/>
            <person name="Howarth C."/>
            <person name="Imamovic A."/>
            <person name="Ireland A."/>
            <person name="Larimer J."/>
            <person name="McCowan C."/>
            <person name="Murphy C."/>
            <person name="Pearson M."/>
            <person name="Poon T.W."/>
            <person name="Priest M."/>
            <person name="Roberts A."/>
            <person name="Saif S."/>
            <person name="Shea T."/>
            <person name="Sykes S."/>
            <person name="Wortman J."/>
            <person name="Nusbaum C."/>
            <person name="Birren B."/>
        </authorList>
    </citation>
    <scope>NUCLEOTIDE SEQUENCE [LARGE SCALE GENOMIC DNA]</scope>
    <source>
        <strain evidence="1">CJ02B3</strain>
    </source>
</reference>
<proteinExistence type="predicted"/>
<evidence type="ECO:0000313" key="2">
    <source>
        <dbReference type="EMBL" id="ETL46357.1"/>
    </source>
</evidence>
<dbReference type="AlphaFoldDB" id="W2JKU0"/>
<dbReference type="Proteomes" id="UP000053864">
    <property type="component" value="Unassembled WGS sequence"/>
</dbReference>
<dbReference type="EMBL" id="KI678350">
    <property type="protein sequence ID" value="ETL99496.1"/>
    <property type="molecule type" value="Genomic_DNA"/>
</dbReference>
<gene>
    <name evidence="4" type="ORF">L914_03771</name>
    <name evidence="1" type="ORF">L915_03814</name>
    <name evidence="2" type="ORF">L916_03752</name>
    <name evidence="3" type="ORF">L917_03671</name>
</gene>
<sequence length="37" mass="4005">MLETECTTLPPGVTALGQPMDVSIMGTFTNKTEDLYV</sequence>
<dbReference type="EMBL" id="KI671605">
    <property type="protein sequence ID" value="ETL46357.1"/>
    <property type="molecule type" value="Genomic_DNA"/>
</dbReference>
<evidence type="ECO:0000313" key="3">
    <source>
        <dbReference type="EMBL" id="ETL99496.1"/>
    </source>
</evidence>